<dbReference type="InterPro" id="IPR051573">
    <property type="entry name" value="Ankyrin-SOCS_box_domain"/>
</dbReference>
<dbReference type="Pfam" id="PF12796">
    <property type="entry name" value="Ank_2"/>
    <property type="match status" value="1"/>
</dbReference>
<keyword evidence="3" id="KW-1185">Reference proteome</keyword>
<dbReference type="InterPro" id="IPR036770">
    <property type="entry name" value="Ankyrin_rpt-contain_sf"/>
</dbReference>
<dbReference type="SUPFAM" id="SSF48403">
    <property type="entry name" value="Ankyrin repeat"/>
    <property type="match status" value="1"/>
</dbReference>
<evidence type="ECO:0000313" key="2">
    <source>
        <dbReference type="EMBL" id="CAK9057373.1"/>
    </source>
</evidence>
<evidence type="ECO:0000313" key="3">
    <source>
        <dbReference type="Proteomes" id="UP001642484"/>
    </source>
</evidence>
<dbReference type="PANTHER" id="PTHR24136:SF15">
    <property type="entry name" value="ANK_REP_REGION DOMAIN-CONTAINING PROTEIN"/>
    <property type="match status" value="1"/>
</dbReference>
<dbReference type="Proteomes" id="UP001642484">
    <property type="component" value="Unassembled WGS sequence"/>
</dbReference>
<sequence>MGQSIDVLGTCDGAKGTDEPPKGNEPRQAGSGTIWEEDVVVVCSALEESVTSVVASANRGGARISDEVLLNHELLQYSRQGNLRGVSEALEKGAWTETRRPLVMKPQKPEPGKKSSQDDPANVGMTPIMFSAQKGSLDCVRRLLQARADINAVEEDGWSALHFASKEGHVQVCQSLLESKADPELRNIDDKTPMDVADEDSSFKKTFLDMTSQRNKASFILQNLDTQCMNEVPLKD</sequence>
<comment type="caution">
    <text evidence="2">The sequence shown here is derived from an EMBL/GenBank/DDBJ whole genome shotgun (WGS) entry which is preliminary data.</text>
</comment>
<dbReference type="PANTHER" id="PTHR24136">
    <property type="entry name" value="SOWAH (DROSOPHILA) HOMOLOG"/>
    <property type="match status" value="1"/>
</dbReference>
<dbReference type="EMBL" id="CAXAMN010021213">
    <property type="protein sequence ID" value="CAK9057308.1"/>
    <property type="molecule type" value="Genomic_DNA"/>
</dbReference>
<evidence type="ECO:0000313" key="1">
    <source>
        <dbReference type="EMBL" id="CAK9057308.1"/>
    </source>
</evidence>
<dbReference type="Gene3D" id="1.25.40.20">
    <property type="entry name" value="Ankyrin repeat-containing domain"/>
    <property type="match status" value="1"/>
</dbReference>
<name>A0ABP0N0V4_9DINO</name>
<dbReference type="PROSITE" id="PS50088">
    <property type="entry name" value="ANK_REPEAT"/>
    <property type="match status" value="2"/>
</dbReference>
<dbReference type="PROSITE" id="PS50297">
    <property type="entry name" value="ANK_REP_REGION"/>
    <property type="match status" value="2"/>
</dbReference>
<dbReference type="InterPro" id="IPR002110">
    <property type="entry name" value="Ankyrin_rpt"/>
</dbReference>
<gene>
    <name evidence="1" type="ORF">CCMP2556_LOCUS28287</name>
    <name evidence="2" type="ORF">CCMP2556_LOCUS28311</name>
</gene>
<accession>A0ABP0N0V4</accession>
<protein>
    <submittedName>
        <fullName evidence="2">Uncharacterized protein</fullName>
    </submittedName>
</protein>
<proteinExistence type="predicted"/>
<dbReference type="EMBL" id="CAXAMN010021225">
    <property type="protein sequence ID" value="CAK9057373.1"/>
    <property type="molecule type" value="Genomic_DNA"/>
</dbReference>
<organism evidence="2 3">
    <name type="scientific">Durusdinium trenchii</name>
    <dbReference type="NCBI Taxonomy" id="1381693"/>
    <lineage>
        <taxon>Eukaryota</taxon>
        <taxon>Sar</taxon>
        <taxon>Alveolata</taxon>
        <taxon>Dinophyceae</taxon>
        <taxon>Suessiales</taxon>
        <taxon>Symbiodiniaceae</taxon>
        <taxon>Durusdinium</taxon>
    </lineage>
</organism>
<dbReference type="SMART" id="SM00248">
    <property type="entry name" value="ANK"/>
    <property type="match status" value="2"/>
</dbReference>
<reference evidence="2 3" key="1">
    <citation type="submission" date="2024-02" db="EMBL/GenBank/DDBJ databases">
        <authorList>
            <person name="Chen Y."/>
            <person name="Shah S."/>
            <person name="Dougan E. K."/>
            <person name="Thang M."/>
            <person name="Chan C."/>
        </authorList>
    </citation>
    <scope>NUCLEOTIDE SEQUENCE [LARGE SCALE GENOMIC DNA]</scope>
</reference>